<gene>
    <name evidence="2" type="ORF">IC621_10755</name>
</gene>
<proteinExistence type="predicted"/>
<protein>
    <submittedName>
        <fullName evidence="2">YtxH domain-containing protein</fullName>
    </submittedName>
</protein>
<organism evidence="2 3">
    <name type="scientific">Metabacillus arenae</name>
    <dbReference type="NCBI Taxonomy" id="2771434"/>
    <lineage>
        <taxon>Bacteria</taxon>
        <taxon>Bacillati</taxon>
        <taxon>Bacillota</taxon>
        <taxon>Bacilli</taxon>
        <taxon>Bacillales</taxon>
        <taxon>Bacillaceae</taxon>
        <taxon>Metabacillus</taxon>
    </lineage>
</organism>
<name>A0A926NFQ4_9BACI</name>
<dbReference type="Proteomes" id="UP000626844">
    <property type="component" value="Unassembled WGS sequence"/>
</dbReference>
<evidence type="ECO:0000256" key="1">
    <source>
        <dbReference type="SAM" id="Coils"/>
    </source>
</evidence>
<dbReference type="InterPro" id="IPR024623">
    <property type="entry name" value="YtxH"/>
</dbReference>
<keyword evidence="3" id="KW-1185">Reference proteome</keyword>
<sequence>MTNQKSLFLGLIVGGVIGSVSALLSTPSSGREFRDQIKGNREKLEEIIVRLKNDSIALKEQLVKTAKESSEVVKEVSTDLQQSVKEWREEIAPHQQNLQKEIAEIEEKMKQLEQTLQK</sequence>
<reference evidence="2" key="1">
    <citation type="submission" date="2020-09" db="EMBL/GenBank/DDBJ databases">
        <title>A novel bacterium of genus Bacillus, isolated from South China Sea.</title>
        <authorList>
            <person name="Huang H."/>
            <person name="Mo K."/>
            <person name="Hu Y."/>
        </authorList>
    </citation>
    <scope>NUCLEOTIDE SEQUENCE</scope>
    <source>
        <strain evidence="2">IB182487</strain>
    </source>
</reference>
<dbReference type="SUPFAM" id="SSF47162">
    <property type="entry name" value="Apolipoprotein"/>
    <property type="match status" value="1"/>
</dbReference>
<accession>A0A926NFQ4</accession>
<evidence type="ECO:0000313" key="2">
    <source>
        <dbReference type="EMBL" id="MBD1380709.1"/>
    </source>
</evidence>
<dbReference type="PANTHER" id="PTHR35792">
    <property type="entry name" value="GENERAL STRESS PROTEIN"/>
    <property type="match status" value="1"/>
</dbReference>
<keyword evidence="1" id="KW-0175">Coiled coil</keyword>
<dbReference type="Pfam" id="PF12732">
    <property type="entry name" value="YtxH"/>
    <property type="match status" value="1"/>
</dbReference>
<evidence type="ECO:0000313" key="3">
    <source>
        <dbReference type="Proteomes" id="UP000626844"/>
    </source>
</evidence>
<dbReference type="PANTHER" id="PTHR35792:SF3">
    <property type="entry name" value="IG HYPOTHETICAL 17707"/>
    <property type="match status" value="1"/>
</dbReference>
<dbReference type="InterPro" id="IPR052928">
    <property type="entry name" value="Desiccation-related_membrane"/>
</dbReference>
<dbReference type="AlphaFoldDB" id="A0A926NFQ4"/>
<comment type="caution">
    <text evidence="2">The sequence shown here is derived from an EMBL/GenBank/DDBJ whole genome shotgun (WGS) entry which is preliminary data.</text>
</comment>
<dbReference type="EMBL" id="JACXAI010000011">
    <property type="protein sequence ID" value="MBD1380709.1"/>
    <property type="molecule type" value="Genomic_DNA"/>
</dbReference>
<feature type="coiled-coil region" evidence="1">
    <location>
        <begin position="34"/>
        <end position="61"/>
    </location>
</feature>
<dbReference type="RefSeq" id="WP_191158300.1">
    <property type="nucleotide sequence ID" value="NZ_JACXAI010000011.1"/>
</dbReference>